<dbReference type="EMBL" id="JAUTXU010000033">
    <property type="protein sequence ID" value="KAK3718119.1"/>
    <property type="molecule type" value="Genomic_DNA"/>
</dbReference>
<name>A0ACC3NKH7_9PEZI</name>
<organism evidence="1 2">
    <name type="scientific">Vermiconidia calcicola</name>
    <dbReference type="NCBI Taxonomy" id="1690605"/>
    <lineage>
        <taxon>Eukaryota</taxon>
        <taxon>Fungi</taxon>
        <taxon>Dikarya</taxon>
        <taxon>Ascomycota</taxon>
        <taxon>Pezizomycotina</taxon>
        <taxon>Dothideomycetes</taxon>
        <taxon>Dothideomycetidae</taxon>
        <taxon>Mycosphaerellales</taxon>
        <taxon>Extremaceae</taxon>
        <taxon>Vermiconidia</taxon>
    </lineage>
</organism>
<proteinExistence type="predicted"/>
<sequence>MLGHRNVIIHVPELRRAVGVLDGAYDHEYLAHGIISGPAHRAVPLQVFLNNGLSRWTPMLEHSGEERCNGRTSRHPPITAIDIKRAKRIGTKYGHDFAVPVTVAVLCARRRDTCFWKCGKIRNFNSIARALSQCTIPQDWCEDLTILTNIVYTKGYGEVGKMIHLLEALLDFHHGKGARRRNLALTEGSFVEINDPESLEDDDANVGENESEGGEGNDSTLSSQQDALLKEKEAFLKEKEAYFDELDAEYSD</sequence>
<evidence type="ECO:0000313" key="1">
    <source>
        <dbReference type="EMBL" id="KAK3718119.1"/>
    </source>
</evidence>
<gene>
    <name evidence="1" type="ORF">LTR37_005234</name>
</gene>
<keyword evidence="2" id="KW-1185">Reference proteome</keyword>
<reference evidence="1" key="1">
    <citation type="submission" date="2023-07" db="EMBL/GenBank/DDBJ databases">
        <title>Black Yeasts Isolated from many extreme environments.</title>
        <authorList>
            <person name="Coleine C."/>
            <person name="Stajich J.E."/>
            <person name="Selbmann L."/>
        </authorList>
    </citation>
    <scope>NUCLEOTIDE SEQUENCE</scope>
    <source>
        <strain evidence="1">CCFEE 5714</strain>
    </source>
</reference>
<comment type="caution">
    <text evidence="1">The sequence shown here is derived from an EMBL/GenBank/DDBJ whole genome shotgun (WGS) entry which is preliminary data.</text>
</comment>
<dbReference type="Proteomes" id="UP001281147">
    <property type="component" value="Unassembled WGS sequence"/>
</dbReference>
<accession>A0ACC3NKH7</accession>
<evidence type="ECO:0000313" key="2">
    <source>
        <dbReference type="Proteomes" id="UP001281147"/>
    </source>
</evidence>
<protein>
    <submittedName>
        <fullName evidence="1">Uncharacterized protein</fullName>
    </submittedName>
</protein>